<keyword evidence="3" id="KW-0808">Transferase</keyword>
<evidence type="ECO:0000256" key="8">
    <source>
        <dbReference type="ARBA" id="ARBA00022840"/>
    </source>
</evidence>
<reference evidence="14 15" key="1">
    <citation type="journal article" date="2015" name="Genome Biol. Evol.">
        <title>Comparative Genomics of a Bacterivorous Green Alga Reveals Evolutionary Causalities and Consequences of Phago-Mixotrophic Mode of Nutrition.</title>
        <authorList>
            <person name="Burns J.A."/>
            <person name="Paasch A."/>
            <person name="Narechania A."/>
            <person name="Kim E."/>
        </authorList>
    </citation>
    <scope>NUCLEOTIDE SEQUENCE [LARGE SCALE GENOMIC DNA]</scope>
    <source>
        <strain evidence="14 15">PLY_AMNH</strain>
    </source>
</reference>
<gene>
    <name evidence="14" type="ORF">CYMTET_41842</name>
</gene>
<proteinExistence type="predicted"/>
<name>A0AAE0C5A2_9CHLO</name>
<dbReference type="AlphaFoldDB" id="A0AAE0C5A2"/>
<evidence type="ECO:0000256" key="4">
    <source>
        <dbReference type="ARBA" id="ARBA00022692"/>
    </source>
</evidence>
<dbReference type="Proteomes" id="UP001190700">
    <property type="component" value="Unassembled WGS sequence"/>
</dbReference>
<feature type="compositionally biased region" description="Basic and acidic residues" evidence="11">
    <location>
        <begin position="166"/>
        <end position="196"/>
    </location>
</feature>
<dbReference type="CDD" id="cd23799">
    <property type="entry name" value="UBCc_UBE2J"/>
    <property type="match status" value="1"/>
</dbReference>
<keyword evidence="7" id="KW-0256">Endoplasmic reticulum</keyword>
<evidence type="ECO:0000256" key="3">
    <source>
        <dbReference type="ARBA" id="ARBA00022679"/>
    </source>
</evidence>
<evidence type="ECO:0000256" key="12">
    <source>
        <dbReference type="SAM" id="Phobius"/>
    </source>
</evidence>
<evidence type="ECO:0000313" key="15">
    <source>
        <dbReference type="Proteomes" id="UP001190700"/>
    </source>
</evidence>
<comment type="subcellular location">
    <subcellularLocation>
        <location evidence="1">Endoplasmic reticulum membrane</location>
    </subcellularLocation>
</comment>
<evidence type="ECO:0000256" key="9">
    <source>
        <dbReference type="ARBA" id="ARBA00022989"/>
    </source>
</evidence>
<dbReference type="PANTHER" id="PTHR24067">
    <property type="entry name" value="UBIQUITIN-CONJUGATING ENZYME E2"/>
    <property type="match status" value="1"/>
</dbReference>
<dbReference type="GO" id="GO:0005789">
    <property type="term" value="C:endoplasmic reticulum membrane"/>
    <property type="evidence" value="ECO:0007669"/>
    <property type="project" value="UniProtKB-SubCell"/>
</dbReference>
<dbReference type="Gene3D" id="3.10.110.10">
    <property type="entry name" value="Ubiquitin Conjugating Enzyme"/>
    <property type="match status" value="1"/>
</dbReference>
<protein>
    <recommendedName>
        <fullName evidence="2">E2 ubiquitin-conjugating enzyme</fullName>
        <ecNumber evidence="2">2.3.2.23</ecNumber>
    </recommendedName>
</protein>
<evidence type="ECO:0000256" key="11">
    <source>
        <dbReference type="SAM" id="MobiDB-lite"/>
    </source>
</evidence>
<keyword evidence="10 12" id="KW-0472">Membrane</keyword>
<comment type="caution">
    <text evidence="14">The sequence shown here is derived from an EMBL/GenBank/DDBJ whole genome shotgun (WGS) entry which is preliminary data.</text>
</comment>
<accession>A0AAE0C5A2</accession>
<feature type="transmembrane region" description="Helical" evidence="12">
    <location>
        <begin position="204"/>
        <end position="229"/>
    </location>
</feature>
<dbReference type="InterPro" id="IPR050113">
    <property type="entry name" value="Ub_conjugating_enzyme"/>
</dbReference>
<feature type="domain" description="UBC core" evidence="13">
    <location>
        <begin position="4"/>
        <end position="154"/>
    </location>
</feature>
<keyword evidence="5" id="KW-0547">Nucleotide-binding</keyword>
<dbReference type="Pfam" id="PF00179">
    <property type="entry name" value="UQ_con"/>
    <property type="match status" value="1"/>
</dbReference>
<keyword evidence="6" id="KW-0833">Ubl conjugation pathway</keyword>
<evidence type="ECO:0000256" key="2">
    <source>
        <dbReference type="ARBA" id="ARBA00012486"/>
    </source>
</evidence>
<evidence type="ECO:0000313" key="14">
    <source>
        <dbReference type="EMBL" id="KAK3248701.1"/>
    </source>
</evidence>
<dbReference type="EMBL" id="LGRX02027862">
    <property type="protein sequence ID" value="KAK3248701.1"/>
    <property type="molecule type" value="Genomic_DNA"/>
</dbReference>
<evidence type="ECO:0000259" key="13">
    <source>
        <dbReference type="PROSITE" id="PS50127"/>
    </source>
</evidence>
<evidence type="ECO:0000256" key="10">
    <source>
        <dbReference type="ARBA" id="ARBA00023136"/>
    </source>
</evidence>
<organism evidence="14 15">
    <name type="scientific">Cymbomonas tetramitiformis</name>
    <dbReference type="NCBI Taxonomy" id="36881"/>
    <lineage>
        <taxon>Eukaryota</taxon>
        <taxon>Viridiplantae</taxon>
        <taxon>Chlorophyta</taxon>
        <taxon>Pyramimonadophyceae</taxon>
        <taxon>Pyramimonadales</taxon>
        <taxon>Pyramimonadaceae</taxon>
        <taxon>Cymbomonas</taxon>
    </lineage>
</organism>
<dbReference type="GO" id="GO:0005524">
    <property type="term" value="F:ATP binding"/>
    <property type="evidence" value="ECO:0007669"/>
    <property type="project" value="UniProtKB-KW"/>
</dbReference>
<keyword evidence="9 12" id="KW-1133">Transmembrane helix</keyword>
<dbReference type="SMART" id="SM00212">
    <property type="entry name" value="UBCc"/>
    <property type="match status" value="1"/>
</dbReference>
<keyword evidence="8" id="KW-0067">ATP-binding</keyword>
<evidence type="ECO:0000256" key="1">
    <source>
        <dbReference type="ARBA" id="ARBA00004586"/>
    </source>
</evidence>
<dbReference type="SUPFAM" id="SSF54495">
    <property type="entry name" value="UBC-like"/>
    <property type="match status" value="1"/>
</dbReference>
<sequence>MSGQATLRLQKELKAIMKDPVPNITARPSPSSILDWHYVLTGAEGSDYEGGYYHGKIVFPQQYPFKPPSISMITPSGRFQINTRLCLSMSDYHPETWNPMWSVSTILAGLLSFMYDDVATTGSITSTRAEKRRLAQESKATNLKNKVFCKVFPELAADLQQKVEQAQREQAEHDRLAVLEKRKKDSVSEQKTEGSKAKQRRSSLASVLLTLTGLATMGLLLAVMAVPILTLES</sequence>
<dbReference type="PROSITE" id="PS50127">
    <property type="entry name" value="UBC_2"/>
    <property type="match status" value="1"/>
</dbReference>
<evidence type="ECO:0000256" key="6">
    <source>
        <dbReference type="ARBA" id="ARBA00022786"/>
    </source>
</evidence>
<dbReference type="FunFam" id="3.10.110.10:FF:000023">
    <property type="entry name" value="Ubiquitin-conjugating enzyme E2 J2"/>
    <property type="match status" value="1"/>
</dbReference>
<dbReference type="EC" id="2.3.2.23" evidence="2"/>
<feature type="region of interest" description="Disordered" evidence="11">
    <location>
        <begin position="166"/>
        <end position="198"/>
    </location>
</feature>
<dbReference type="GO" id="GO:0061631">
    <property type="term" value="F:ubiquitin conjugating enzyme activity"/>
    <property type="evidence" value="ECO:0007669"/>
    <property type="project" value="UniProtKB-EC"/>
</dbReference>
<dbReference type="InterPro" id="IPR016135">
    <property type="entry name" value="UBQ-conjugating_enzyme/RWD"/>
</dbReference>
<keyword evidence="4 12" id="KW-0812">Transmembrane</keyword>
<evidence type="ECO:0000256" key="5">
    <source>
        <dbReference type="ARBA" id="ARBA00022741"/>
    </source>
</evidence>
<dbReference type="InterPro" id="IPR000608">
    <property type="entry name" value="UBC"/>
</dbReference>
<evidence type="ECO:0000256" key="7">
    <source>
        <dbReference type="ARBA" id="ARBA00022824"/>
    </source>
</evidence>
<keyword evidence="15" id="KW-1185">Reference proteome</keyword>